<dbReference type="InterPro" id="IPR037914">
    <property type="entry name" value="SpoVT-AbrB_sf"/>
</dbReference>
<dbReference type="Pfam" id="PF04014">
    <property type="entry name" value="MazE_antitoxin"/>
    <property type="match status" value="1"/>
</dbReference>
<dbReference type="RefSeq" id="WP_120797610.1">
    <property type="nucleotide sequence ID" value="NZ_RBXL01000001.1"/>
</dbReference>
<dbReference type="GO" id="GO:0003677">
    <property type="term" value="F:DNA binding"/>
    <property type="evidence" value="ECO:0007669"/>
    <property type="project" value="InterPro"/>
</dbReference>
<accession>A0A495VA17</accession>
<dbReference type="Proteomes" id="UP000274556">
    <property type="component" value="Unassembled WGS sequence"/>
</dbReference>
<dbReference type="SMART" id="SM00966">
    <property type="entry name" value="SpoVT_AbrB"/>
    <property type="match status" value="1"/>
</dbReference>
<dbReference type="OrthoDB" id="9795766at2"/>
<dbReference type="AlphaFoldDB" id="A0A495VA17"/>
<organism evidence="2 3">
    <name type="scientific">Thiocapsa rosea</name>
    <dbReference type="NCBI Taxonomy" id="69360"/>
    <lineage>
        <taxon>Bacteria</taxon>
        <taxon>Pseudomonadati</taxon>
        <taxon>Pseudomonadota</taxon>
        <taxon>Gammaproteobacteria</taxon>
        <taxon>Chromatiales</taxon>
        <taxon>Chromatiaceae</taxon>
        <taxon>Thiocapsa</taxon>
    </lineage>
</organism>
<evidence type="ECO:0000259" key="1">
    <source>
        <dbReference type="SMART" id="SM00966"/>
    </source>
</evidence>
<dbReference type="InterPro" id="IPR007159">
    <property type="entry name" value="SpoVT-AbrB_dom"/>
</dbReference>
<proteinExistence type="predicted"/>
<keyword evidence="3" id="KW-1185">Reference proteome</keyword>
<gene>
    <name evidence="2" type="ORF">BDD21_2756</name>
</gene>
<dbReference type="Gene3D" id="2.10.260.10">
    <property type="match status" value="1"/>
</dbReference>
<dbReference type="EMBL" id="RBXL01000001">
    <property type="protein sequence ID" value="RKT45315.1"/>
    <property type="molecule type" value="Genomic_DNA"/>
</dbReference>
<feature type="domain" description="SpoVT-AbrB" evidence="1">
    <location>
        <begin position="4"/>
        <end position="50"/>
    </location>
</feature>
<name>A0A495VA17_9GAMM</name>
<reference evidence="2 3" key="1">
    <citation type="submission" date="2018-10" db="EMBL/GenBank/DDBJ databases">
        <title>Genomic Encyclopedia of Archaeal and Bacterial Type Strains, Phase II (KMG-II): from individual species to whole genera.</title>
        <authorList>
            <person name="Goeker M."/>
        </authorList>
    </citation>
    <scope>NUCLEOTIDE SEQUENCE [LARGE SCALE GENOMIC DNA]</scope>
    <source>
        <strain evidence="2 3">DSM 235</strain>
    </source>
</reference>
<evidence type="ECO:0000313" key="3">
    <source>
        <dbReference type="Proteomes" id="UP000274556"/>
    </source>
</evidence>
<dbReference type="SUPFAM" id="SSF89447">
    <property type="entry name" value="AbrB/MazE/MraZ-like"/>
    <property type="match status" value="1"/>
</dbReference>
<evidence type="ECO:0000313" key="2">
    <source>
        <dbReference type="EMBL" id="RKT45315.1"/>
    </source>
</evidence>
<comment type="caution">
    <text evidence="2">The sequence shown here is derived from an EMBL/GenBank/DDBJ whole genome shotgun (WGS) entry which is preliminary data.</text>
</comment>
<sequence>MQISKWGNSLAVRLPAAVIEALALKEGDDIEIVVADERRFEARRSLLNSEIPPLNRRDEIA</sequence>
<protein>
    <submittedName>
        <fullName evidence="2">Antitoxin MazE</fullName>
    </submittedName>
</protein>